<dbReference type="InterPro" id="IPR036249">
    <property type="entry name" value="Thioredoxin-like_sf"/>
</dbReference>
<proteinExistence type="predicted"/>
<dbReference type="RefSeq" id="WP_109323068.1">
    <property type="nucleotide sequence ID" value="NZ_CP029346.1"/>
</dbReference>
<keyword evidence="3" id="KW-1185">Reference proteome</keyword>
<reference evidence="3" key="1">
    <citation type="submission" date="2018-05" db="EMBL/GenBank/DDBJ databases">
        <title>Pseudarcicella sp. HME7025 Genome sequencing and assembly.</title>
        <authorList>
            <person name="Kim H."/>
            <person name="Kang H."/>
            <person name="Joh K."/>
        </authorList>
    </citation>
    <scope>NUCLEOTIDE SEQUENCE [LARGE SCALE GENOMIC DNA]</scope>
    <source>
        <strain evidence="3">HME7025</strain>
    </source>
</reference>
<dbReference type="Pfam" id="PF13899">
    <property type="entry name" value="Thioredoxin_7"/>
    <property type="match status" value="1"/>
</dbReference>
<evidence type="ECO:0000313" key="3">
    <source>
        <dbReference type="Proteomes" id="UP000245468"/>
    </source>
</evidence>
<name>A0A2S2DX81_9BACT</name>
<organism evidence="2 3">
    <name type="scientific">Aquirufa nivalisilvae</name>
    <dbReference type="NCBI Taxonomy" id="2516557"/>
    <lineage>
        <taxon>Bacteria</taxon>
        <taxon>Pseudomonadati</taxon>
        <taxon>Bacteroidota</taxon>
        <taxon>Cytophagia</taxon>
        <taxon>Cytophagales</taxon>
        <taxon>Flectobacillaceae</taxon>
        <taxon>Aquirufa</taxon>
    </lineage>
</organism>
<gene>
    <name evidence="2" type="ORF">HME7025_01521</name>
</gene>
<evidence type="ECO:0000256" key="1">
    <source>
        <dbReference type="SAM" id="SignalP"/>
    </source>
</evidence>
<dbReference type="Gene3D" id="3.40.30.10">
    <property type="entry name" value="Glutaredoxin"/>
    <property type="match status" value="1"/>
</dbReference>
<evidence type="ECO:0000313" key="2">
    <source>
        <dbReference type="EMBL" id="AWL09377.1"/>
    </source>
</evidence>
<dbReference type="KEGG" id="psez:HME7025_01521"/>
<sequence length="349" mass="39289">MKISHLFLAIILLLSMPSKAQKGINFIKTGNFNVAIATAKKQNKLLFMEVYAPDCHICNAFKGTFAQPQVGALYNAKFVNFQLDIRNPENQNLLKKLKININATPTFIFMDPNTLQIVGAKIFGERENSVINVNSIAQKAANPAENAQNYAKRLKGGDKNLQFLLNYAEYARIVGDTTSNILAFNEFAKTLNPGQYTSQSTFNAIQMVMMNNNNALFDYFITHIPAYEKIYEANPVRMSYENIFQIVLTSSQANKLSVSDIQKIKSQMTKAGLDASSIQRRMWMVESSLLFKQKKASQAIQVIEKLLAVLPNAPGPKEYQYLCDYVNGKTKDKKALAYAKSHWCKFGMK</sequence>
<evidence type="ECO:0008006" key="4">
    <source>
        <dbReference type="Google" id="ProtNLM"/>
    </source>
</evidence>
<dbReference type="Proteomes" id="UP000245468">
    <property type="component" value="Chromosome"/>
</dbReference>
<feature type="chain" id="PRO_5015448832" description="DUF255 domain-containing protein" evidence="1">
    <location>
        <begin position="21"/>
        <end position="349"/>
    </location>
</feature>
<dbReference type="AlphaFoldDB" id="A0A2S2DX81"/>
<dbReference type="SUPFAM" id="SSF52833">
    <property type="entry name" value="Thioredoxin-like"/>
    <property type="match status" value="1"/>
</dbReference>
<feature type="signal peptide" evidence="1">
    <location>
        <begin position="1"/>
        <end position="20"/>
    </location>
</feature>
<dbReference type="EMBL" id="CP029346">
    <property type="protein sequence ID" value="AWL09377.1"/>
    <property type="molecule type" value="Genomic_DNA"/>
</dbReference>
<dbReference type="OrthoDB" id="922811at2"/>
<keyword evidence="1" id="KW-0732">Signal</keyword>
<protein>
    <recommendedName>
        <fullName evidence="4">DUF255 domain-containing protein</fullName>
    </recommendedName>
</protein>
<accession>A0A2S2DX81</accession>